<evidence type="ECO:0000313" key="3">
    <source>
        <dbReference type="Proteomes" id="UP000188268"/>
    </source>
</evidence>
<feature type="compositionally biased region" description="Low complexity" evidence="1">
    <location>
        <begin position="1"/>
        <end position="13"/>
    </location>
</feature>
<keyword evidence="3" id="KW-1185">Reference proteome</keyword>
<gene>
    <name evidence="2" type="ORF">CCACVL1_11010</name>
</gene>
<feature type="region of interest" description="Disordered" evidence="1">
    <location>
        <begin position="1"/>
        <end position="20"/>
    </location>
</feature>
<dbReference type="EMBL" id="AWWV01009776">
    <property type="protein sequence ID" value="OMO84082.1"/>
    <property type="molecule type" value="Genomic_DNA"/>
</dbReference>
<organism evidence="2 3">
    <name type="scientific">Corchorus capsularis</name>
    <name type="common">Jute</name>
    <dbReference type="NCBI Taxonomy" id="210143"/>
    <lineage>
        <taxon>Eukaryota</taxon>
        <taxon>Viridiplantae</taxon>
        <taxon>Streptophyta</taxon>
        <taxon>Embryophyta</taxon>
        <taxon>Tracheophyta</taxon>
        <taxon>Spermatophyta</taxon>
        <taxon>Magnoliopsida</taxon>
        <taxon>eudicotyledons</taxon>
        <taxon>Gunneridae</taxon>
        <taxon>Pentapetalae</taxon>
        <taxon>rosids</taxon>
        <taxon>malvids</taxon>
        <taxon>Malvales</taxon>
        <taxon>Malvaceae</taxon>
        <taxon>Grewioideae</taxon>
        <taxon>Apeibeae</taxon>
        <taxon>Corchorus</taxon>
    </lineage>
</organism>
<sequence>MTAASSAKCSSSKMTPTSTP</sequence>
<dbReference type="AlphaFoldDB" id="A0A1R3IND1"/>
<proteinExistence type="predicted"/>
<name>A0A1R3IND1_COCAP</name>
<protein>
    <submittedName>
        <fullName evidence="2">Uncharacterized protein</fullName>
    </submittedName>
</protein>
<reference evidence="2 3" key="1">
    <citation type="submission" date="2013-09" db="EMBL/GenBank/DDBJ databases">
        <title>Corchorus capsularis genome sequencing.</title>
        <authorList>
            <person name="Alam M."/>
            <person name="Haque M.S."/>
            <person name="Islam M.S."/>
            <person name="Emdad E.M."/>
            <person name="Islam M.M."/>
            <person name="Ahmed B."/>
            <person name="Halim A."/>
            <person name="Hossen Q.M.M."/>
            <person name="Hossain M.Z."/>
            <person name="Ahmed R."/>
            <person name="Khan M.M."/>
            <person name="Islam R."/>
            <person name="Rashid M.M."/>
            <person name="Khan S.A."/>
            <person name="Rahman M.S."/>
            <person name="Alam M."/>
        </authorList>
    </citation>
    <scope>NUCLEOTIDE SEQUENCE [LARGE SCALE GENOMIC DNA]</scope>
    <source>
        <strain evidence="3">cv. CVL-1</strain>
        <tissue evidence="2">Whole seedling</tissue>
    </source>
</reference>
<dbReference type="Proteomes" id="UP000188268">
    <property type="component" value="Unassembled WGS sequence"/>
</dbReference>
<evidence type="ECO:0000256" key="1">
    <source>
        <dbReference type="SAM" id="MobiDB-lite"/>
    </source>
</evidence>
<evidence type="ECO:0000313" key="2">
    <source>
        <dbReference type="EMBL" id="OMO84082.1"/>
    </source>
</evidence>
<comment type="caution">
    <text evidence="2">The sequence shown here is derived from an EMBL/GenBank/DDBJ whole genome shotgun (WGS) entry which is preliminary data.</text>
</comment>
<accession>A0A1R3IND1</accession>